<proteinExistence type="predicted"/>
<feature type="region of interest" description="Disordered" evidence="1">
    <location>
        <begin position="73"/>
        <end position="96"/>
    </location>
</feature>
<feature type="compositionally biased region" description="Polar residues" evidence="1">
    <location>
        <begin position="74"/>
        <end position="96"/>
    </location>
</feature>
<sequence length="96" mass="10115">SSHPHSSTASSSSSATSPSTIKSPPSSSSDTTERRRSTGGTWFFGAGKKSTRSRKLRHVDDDNVEYDVVATGTAPISRSPSARSYIRSSTSVAPQP</sequence>
<accession>A0A392T2B6</accession>
<evidence type="ECO:0000313" key="3">
    <source>
        <dbReference type="Proteomes" id="UP000265520"/>
    </source>
</evidence>
<feature type="non-terminal residue" evidence="2">
    <location>
        <position position="96"/>
    </location>
</feature>
<name>A0A392T2B6_9FABA</name>
<keyword evidence="2" id="KW-0418">Kinase</keyword>
<protein>
    <submittedName>
        <fullName evidence="2">Serine/threonine-protein kinase BCK1/SLK1/SSP31-like</fullName>
    </submittedName>
</protein>
<evidence type="ECO:0000256" key="1">
    <source>
        <dbReference type="SAM" id="MobiDB-lite"/>
    </source>
</evidence>
<evidence type="ECO:0000313" key="2">
    <source>
        <dbReference type="EMBL" id="MCI54290.1"/>
    </source>
</evidence>
<keyword evidence="2" id="KW-0808">Transferase</keyword>
<feature type="compositionally biased region" description="Low complexity" evidence="1">
    <location>
        <begin position="1"/>
        <end position="30"/>
    </location>
</feature>
<reference evidence="2 3" key="1">
    <citation type="journal article" date="2018" name="Front. Plant Sci.">
        <title>Red Clover (Trifolium pratense) and Zigzag Clover (T. medium) - A Picture of Genomic Similarities and Differences.</title>
        <authorList>
            <person name="Dluhosova J."/>
            <person name="Istvanek J."/>
            <person name="Nedelnik J."/>
            <person name="Repkova J."/>
        </authorList>
    </citation>
    <scope>NUCLEOTIDE SEQUENCE [LARGE SCALE GENOMIC DNA]</scope>
    <source>
        <strain evidence="3">cv. 10/8</strain>
        <tissue evidence="2">Leaf</tissue>
    </source>
</reference>
<dbReference type="AlphaFoldDB" id="A0A392T2B6"/>
<dbReference type="Proteomes" id="UP000265520">
    <property type="component" value="Unassembled WGS sequence"/>
</dbReference>
<keyword evidence="3" id="KW-1185">Reference proteome</keyword>
<feature type="non-terminal residue" evidence="2">
    <location>
        <position position="1"/>
    </location>
</feature>
<feature type="region of interest" description="Disordered" evidence="1">
    <location>
        <begin position="1"/>
        <end position="61"/>
    </location>
</feature>
<comment type="caution">
    <text evidence="2">The sequence shown here is derived from an EMBL/GenBank/DDBJ whole genome shotgun (WGS) entry which is preliminary data.</text>
</comment>
<organism evidence="2 3">
    <name type="scientific">Trifolium medium</name>
    <dbReference type="NCBI Taxonomy" id="97028"/>
    <lineage>
        <taxon>Eukaryota</taxon>
        <taxon>Viridiplantae</taxon>
        <taxon>Streptophyta</taxon>
        <taxon>Embryophyta</taxon>
        <taxon>Tracheophyta</taxon>
        <taxon>Spermatophyta</taxon>
        <taxon>Magnoliopsida</taxon>
        <taxon>eudicotyledons</taxon>
        <taxon>Gunneridae</taxon>
        <taxon>Pentapetalae</taxon>
        <taxon>rosids</taxon>
        <taxon>fabids</taxon>
        <taxon>Fabales</taxon>
        <taxon>Fabaceae</taxon>
        <taxon>Papilionoideae</taxon>
        <taxon>50 kb inversion clade</taxon>
        <taxon>NPAAA clade</taxon>
        <taxon>Hologalegina</taxon>
        <taxon>IRL clade</taxon>
        <taxon>Trifolieae</taxon>
        <taxon>Trifolium</taxon>
    </lineage>
</organism>
<dbReference type="EMBL" id="LXQA010476874">
    <property type="protein sequence ID" value="MCI54290.1"/>
    <property type="molecule type" value="Genomic_DNA"/>
</dbReference>
<dbReference type="GO" id="GO:0016301">
    <property type="term" value="F:kinase activity"/>
    <property type="evidence" value="ECO:0007669"/>
    <property type="project" value="UniProtKB-KW"/>
</dbReference>